<gene>
    <name evidence="1" type="ORF">EHF33_16000</name>
</gene>
<sequence length="886" mass="97239">MRAWPDAPQVVQALEVQVALGRSATHVVIGSGPELPAGAVLHAGPRAVRVTFGQEAPLAWQRADPQQLDAALVALHGQILEEADQLPELLVREQTAEQRGSRAVERRLGRMLALRGVLDLSAAWDEGKGWDGNPKRAACTALPWHPLNRAFGAQATLSETWQLHDLRRWSLPHPQQALAITAHVTCAALLQQSSFGSSQLVPPPLPRDPAARLTLRLRLQDQLFNTHSKVKQRMAAPALLNVDPDADSFVRRVRWALAAVLDPALLAFDEADVRQAVQGALGASVALRRLLPKVHHGPVAALAVKVRRNLQEDLFFEAGKGSLPARRAGKEAVRRSCWTAAWAADAHLQDCLAAEAIGGPLHQLIPGLDTAGPTWLPVRERVLDRTFEELKDLFAAVLALLEETRLPLQDLSALLTGRGVLRLGSAASAGTLQTAFSELQTALDALPDHAKSSQAQSEVRWAWKEQLALRCAPGLEEAISNLKSVMAEHHRQLRRLKTEVCQSTGVSESALEEVLGGEERFTLDAADLALERRVVWADGCWDVRVARHPQELVEDGQLLGHCVGWGGCAQSVRAGHIRIIRILEQLPGEVIQPRLTLELTTEPNRVGWTIVQARGFKNRSPTVEEQALLNLWSQTTGVQPECSPVPELQRALQRLNARTEALEGLEEGALVCPPQLVKEAAIQFEAACAAQWTHVATRQHQETLRRIARLRGRAQDHLEQELARLHAAGDPGLVGTLHDSYLLPGVPSLQLPVDQRSVMQPEANGVGIQIAHRSELTLGHFLEAYEVWQTLTVRTVKRSSNLGLLFKYGTGSEQRFVLTPQMWRSETLPPQGQSASTRRQEIFWQVLEILKAVMDVPLGPLEAPLSALTRRSGATLKAQFTAWSFC</sequence>
<organism evidence="1 2">
    <name type="scientific">Deinococcus psychrotolerans</name>
    <dbReference type="NCBI Taxonomy" id="2489213"/>
    <lineage>
        <taxon>Bacteria</taxon>
        <taxon>Thermotogati</taxon>
        <taxon>Deinococcota</taxon>
        <taxon>Deinococci</taxon>
        <taxon>Deinococcales</taxon>
        <taxon>Deinococcaceae</taxon>
        <taxon>Deinococcus</taxon>
    </lineage>
</organism>
<protein>
    <submittedName>
        <fullName evidence="1">Uncharacterized protein</fullName>
    </submittedName>
</protein>
<evidence type="ECO:0000313" key="1">
    <source>
        <dbReference type="EMBL" id="AZI44382.1"/>
    </source>
</evidence>
<proteinExistence type="predicted"/>
<dbReference type="AlphaFoldDB" id="A0A3G8YGG0"/>
<name>A0A3G8YGG0_9DEIO</name>
<dbReference type="Pfam" id="PF14284">
    <property type="entry name" value="PcfJ"/>
    <property type="match status" value="1"/>
</dbReference>
<dbReference type="KEGG" id="dph:EHF33_16000"/>
<reference evidence="1 2" key="1">
    <citation type="submission" date="2018-11" db="EMBL/GenBank/DDBJ databases">
        <title>Deinococcus shelandsis sp. nov., isolated from South Shetland Islands soil of Antarctica.</title>
        <authorList>
            <person name="Tian J."/>
        </authorList>
    </citation>
    <scope>NUCLEOTIDE SEQUENCE [LARGE SCALE GENOMIC DNA]</scope>
    <source>
        <strain evidence="1 2">S14-83T</strain>
    </source>
</reference>
<evidence type="ECO:0000313" key="2">
    <source>
        <dbReference type="Proteomes" id="UP000276417"/>
    </source>
</evidence>
<keyword evidence="2" id="KW-1185">Reference proteome</keyword>
<dbReference type="RefSeq" id="WP_124873962.1">
    <property type="nucleotide sequence ID" value="NZ_CP034184.1"/>
</dbReference>
<dbReference type="Proteomes" id="UP000276417">
    <property type="component" value="Chromosome 2"/>
</dbReference>
<dbReference type="OrthoDB" id="53390at2"/>
<dbReference type="Gene3D" id="3.40.50.2000">
    <property type="entry name" value="Glycogen Phosphorylase B"/>
    <property type="match status" value="1"/>
</dbReference>
<accession>A0A3G8YGG0</accession>
<dbReference type="EMBL" id="CP034184">
    <property type="protein sequence ID" value="AZI44382.1"/>
    <property type="molecule type" value="Genomic_DNA"/>
</dbReference>
<dbReference type="InterPro" id="IPR025586">
    <property type="entry name" value="PcfJ"/>
</dbReference>